<protein>
    <submittedName>
        <fullName evidence="1">Uncharacterized protein</fullName>
    </submittedName>
</protein>
<dbReference type="EMBL" id="LCWV01000001">
    <property type="protein sequence ID" value="PWI77042.1"/>
    <property type="molecule type" value="Genomic_DNA"/>
</dbReference>
<dbReference type="PANTHER" id="PTHR39697">
    <property type="entry name" value="RICIN B LECTIN DOMAIN-CONTAINING PROTEIN-RELATED"/>
    <property type="match status" value="1"/>
</dbReference>
<dbReference type="Proteomes" id="UP000245956">
    <property type="component" value="Unassembled WGS sequence"/>
</dbReference>
<name>A0A2U3ERC3_PURLI</name>
<comment type="caution">
    <text evidence="1">The sequence shown here is derived from an EMBL/GenBank/DDBJ whole genome shotgun (WGS) entry which is preliminary data.</text>
</comment>
<reference evidence="1 2" key="1">
    <citation type="journal article" date="2016" name="Front. Microbiol.">
        <title>Genome and transcriptome sequences reveal the specific parasitism of the nematophagous Purpureocillium lilacinum 36-1.</title>
        <authorList>
            <person name="Xie J."/>
            <person name="Li S."/>
            <person name="Mo C."/>
            <person name="Xiao X."/>
            <person name="Peng D."/>
            <person name="Wang G."/>
            <person name="Xiao Y."/>
        </authorList>
    </citation>
    <scope>NUCLEOTIDE SEQUENCE [LARGE SCALE GENOMIC DNA]</scope>
    <source>
        <strain evidence="1 2">36-1</strain>
    </source>
</reference>
<organism evidence="1 2">
    <name type="scientific">Purpureocillium lilacinum</name>
    <name type="common">Paecilomyces lilacinus</name>
    <dbReference type="NCBI Taxonomy" id="33203"/>
    <lineage>
        <taxon>Eukaryota</taxon>
        <taxon>Fungi</taxon>
        <taxon>Dikarya</taxon>
        <taxon>Ascomycota</taxon>
        <taxon>Pezizomycotina</taxon>
        <taxon>Sordariomycetes</taxon>
        <taxon>Hypocreomycetidae</taxon>
        <taxon>Hypocreales</taxon>
        <taxon>Ophiocordycipitaceae</taxon>
        <taxon>Purpureocillium</taxon>
    </lineage>
</organism>
<gene>
    <name evidence="1" type="ORF">PCL_04236</name>
</gene>
<accession>A0A2U3ERC3</accession>
<proteinExistence type="predicted"/>
<evidence type="ECO:0000313" key="1">
    <source>
        <dbReference type="EMBL" id="PWI77042.1"/>
    </source>
</evidence>
<dbReference type="AlphaFoldDB" id="A0A2U3ERC3"/>
<sequence>MTNHENNEEFWDSLSDRDAVPCSGDTFMIIDRRDSRALTLVDGKIHLEADISQAGNCYWVCVETNGWLGFYEQELGRYLGHDFWWNFTADALRHEQYQYFETRRHPDGGYLLLAPCLAKLLQVTVARDGKNPDDDRERRSRRSDMGVYQSVVCGMNMNRPVHGLTKVANMFCGEKPSPATSDGMAQPWMSVIARCPIVPHRVKCN</sequence>
<evidence type="ECO:0000313" key="2">
    <source>
        <dbReference type="Proteomes" id="UP000245956"/>
    </source>
</evidence>
<dbReference type="PANTHER" id="PTHR39697:SF2">
    <property type="entry name" value="CYANOVIRIN-N DOMAIN-CONTAINING PROTEIN"/>
    <property type="match status" value="1"/>
</dbReference>